<dbReference type="InterPro" id="IPR046257">
    <property type="entry name" value="DUF6290"/>
</dbReference>
<organism evidence="1 2">
    <name type="scientific">Peteryoungia ipomoeae</name>
    <dbReference type="NCBI Taxonomy" id="1210932"/>
    <lineage>
        <taxon>Bacteria</taxon>
        <taxon>Pseudomonadati</taxon>
        <taxon>Pseudomonadota</taxon>
        <taxon>Alphaproteobacteria</taxon>
        <taxon>Hyphomicrobiales</taxon>
        <taxon>Rhizobiaceae</taxon>
        <taxon>Peteryoungia</taxon>
    </lineage>
</organism>
<dbReference type="AlphaFoldDB" id="A0A4S8NZU6"/>
<name>A0A4S8NZU6_9HYPH</name>
<dbReference type="Proteomes" id="UP000308828">
    <property type="component" value="Unassembled WGS sequence"/>
</dbReference>
<proteinExistence type="predicted"/>
<dbReference type="RefSeq" id="WP_136598730.1">
    <property type="nucleotide sequence ID" value="NZ_STGV01000003.1"/>
</dbReference>
<dbReference type="OrthoDB" id="9812023at2"/>
<gene>
    <name evidence="1" type="ORF">FAA97_11845</name>
</gene>
<sequence length="75" mass="8773">MNKRVTLEMPEEMHQLIVEYASEAGAEPDDYLRQMIQRELENLQDLTAAEEAMKRIRSGEDKVVSSEEFWRGLDD</sequence>
<evidence type="ECO:0000313" key="1">
    <source>
        <dbReference type="EMBL" id="THV23290.1"/>
    </source>
</evidence>
<comment type="caution">
    <text evidence="1">The sequence shown here is derived from an EMBL/GenBank/DDBJ whole genome shotgun (WGS) entry which is preliminary data.</text>
</comment>
<accession>A0A4S8NZU6</accession>
<dbReference type="Pfam" id="PF19807">
    <property type="entry name" value="DUF6290"/>
    <property type="match status" value="1"/>
</dbReference>
<reference evidence="1 2" key="1">
    <citation type="submission" date="2019-04" db="EMBL/GenBank/DDBJ databases">
        <title>Genome sequence of strain shin9-1.</title>
        <authorList>
            <person name="Gao J."/>
            <person name="Sun J."/>
        </authorList>
    </citation>
    <scope>NUCLEOTIDE SEQUENCE [LARGE SCALE GENOMIC DNA]</scope>
    <source>
        <strain evidence="2">shin9-1</strain>
    </source>
</reference>
<dbReference type="GO" id="GO:0003677">
    <property type="term" value="F:DNA binding"/>
    <property type="evidence" value="ECO:0007669"/>
    <property type="project" value="UniProtKB-KW"/>
</dbReference>
<dbReference type="InterPro" id="IPR010985">
    <property type="entry name" value="Ribbon_hlx_hlx"/>
</dbReference>
<keyword evidence="1" id="KW-0238">DNA-binding</keyword>
<keyword evidence="2" id="KW-1185">Reference proteome</keyword>
<protein>
    <submittedName>
        <fullName evidence="1">DNA-binding protein</fullName>
    </submittedName>
</protein>
<dbReference type="SUPFAM" id="SSF47598">
    <property type="entry name" value="Ribbon-helix-helix"/>
    <property type="match status" value="1"/>
</dbReference>
<dbReference type="GO" id="GO:0006355">
    <property type="term" value="P:regulation of DNA-templated transcription"/>
    <property type="evidence" value="ECO:0007669"/>
    <property type="project" value="InterPro"/>
</dbReference>
<evidence type="ECO:0000313" key="2">
    <source>
        <dbReference type="Proteomes" id="UP000308828"/>
    </source>
</evidence>
<dbReference type="EMBL" id="STGV01000003">
    <property type="protein sequence ID" value="THV23290.1"/>
    <property type="molecule type" value="Genomic_DNA"/>
</dbReference>